<dbReference type="SUPFAM" id="SSF56925">
    <property type="entry name" value="OMPA-like"/>
    <property type="match status" value="1"/>
</dbReference>
<dbReference type="GO" id="GO:0019867">
    <property type="term" value="C:outer membrane"/>
    <property type="evidence" value="ECO:0007669"/>
    <property type="project" value="InterPro"/>
</dbReference>
<evidence type="ECO:0000256" key="2">
    <source>
        <dbReference type="SAM" id="SignalP"/>
    </source>
</evidence>
<keyword evidence="2" id="KW-0732">Signal</keyword>
<dbReference type="Proteomes" id="UP000037046">
    <property type="component" value="Unassembled WGS sequence"/>
</dbReference>
<protein>
    <submittedName>
        <fullName evidence="3">Outer membrane protein W</fullName>
    </submittedName>
</protein>
<evidence type="ECO:0000313" key="3">
    <source>
        <dbReference type="EMBL" id="KNX41767.1"/>
    </source>
</evidence>
<organism evidence="3 4">
    <name type="scientific">Roseovarius tolerans</name>
    <dbReference type="NCBI Taxonomy" id="74031"/>
    <lineage>
        <taxon>Bacteria</taxon>
        <taxon>Pseudomonadati</taxon>
        <taxon>Pseudomonadota</taxon>
        <taxon>Alphaproteobacteria</taxon>
        <taxon>Rhodobacterales</taxon>
        <taxon>Roseobacteraceae</taxon>
        <taxon>Roseovarius</taxon>
    </lineage>
</organism>
<dbReference type="InterPro" id="IPR011250">
    <property type="entry name" value="OMP/PagP_B-barrel"/>
</dbReference>
<gene>
    <name evidence="3" type="primary">ompW</name>
    <name evidence="3" type="ORF">ROTO_16070</name>
</gene>
<dbReference type="AlphaFoldDB" id="A0A0L6CVG8"/>
<dbReference type="InterPro" id="IPR005618">
    <property type="entry name" value="OMPW"/>
</dbReference>
<dbReference type="PATRIC" id="fig|74031.6.peg.1641"/>
<evidence type="ECO:0000313" key="4">
    <source>
        <dbReference type="Proteomes" id="UP000037046"/>
    </source>
</evidence>
<dbReference type="GO" id="GO:0055085">
    <property type="term" value="P:transmembrane transport"/>
    <property type="evidence" value="ECO:0007669"/>
    <property type="project" value="TreeGrafter"/>
</dbReference>
<keyword evidence="4" id="KW-1185">Reference proteome</keyword>
<dbReference type="STRING" id="74031.SAMN04488077_10235"/>
<feature type="chain" id="PRO_5005562988" evidence="2">
    <location>
        <begin position="23"/>
        <end position="201"/>
    </location>
</feature>
<dbReference type="Gene3D" id="2.40.160.20">
    <property type="match status" value="1"/>
</dbReference>
<comment type="caution">
    <text evidence="3">The sequence shown here is derived from an EMBL/GenBank/DDBJ whole genome shotgun (WGS) entry which is preliminary data.</text>
</comment>
<sequence>MKHITALTLAALMASTAAPALAQEQGDILLGLGLGWIEPGNGSNTLVGKVDADGALSPTITFEYFIADRVGIELLAAWPFKHDLNLNGGDIGETKHLPPTLSLQYYFTNSSSITPFIGAGINYTYFFDEETNNLGGASLDLDDSWGLALHAGADFALSEKSALRADVRYIDIETEATVGGTNIGDVDISPWVFNIAYVMKF</sequence>
<dbReference type="OrthoDB" id="9807574at2"/>
<name>A0A0L6CVG8_9RHOB</name>
<dbReference type="PANTHER" id="PTHR36920:SF1">
    <property type="entry name" value="OUTER MEMBRANE PROTEIN W"/>
    <property type="match status" value="1"/>
</dbReference>
<dbReference type="RefSeq" id="WP_050662569.1">
    <property type="nucleotide sequence ID" value="NZ_CP118494.1"/>
</dbReference>
<dbReference type="PANTHER" id="PTHR36920">
    <property type="match status" value="1"/>
</dbReference>
<feature type="signal peptide" evidence="2">
    <location>
        <begin position="1"/>
        <end position="22"/>
    </location>
</feature>
<accession>A0A0L6CVG8</accession>
<comment type="similarity">
    <text evidence="1">Belongs to the OmpW/AlkL family.</text>
</comment>
<dbReference type="Pfam" id="PF03922">
    <property type="entry name" value="OmpW"/>
    <property type="match status" value="1"/>
</dbReference>
<proteinExistence type="inferred from homology"/>
<dbReference type="EMBL" id="LGVV01000017">
    <property type="protein sequence ID" value="KNX41767.1"/>
    <property type="molecule type" value="Genomic_DNA"/>
</dbReference>
<reference evidence="4" key="1">
    <citation type="submission" date="2015-07" db="EMBL/GenBank/DDBJ databases">
        <title>Draft Genome Sequence of Roseovarius tolerans EL-164, a producer of N-Acylated Alanine Methyl Esters (NAMEs).</title>
        <authorList>
            <person name="Voget S."/>
            <person name="Bruns H."/>
            <person name="Wagner-Doebler I."/>
            <person name="Schulz S."/>
            <person name="Daniel R."/>
        </authorList>
    </citation>
    <scope>NUCLEOTIDE SEQUENCE [LARGE SCALE GENOMIC DNA]</scope>
    <source>
        <strain evidence="4">EL-164</strain>
    </source>
</reference>
<evidence type="ECO:0000256" key="1">
    <source>
        <dbReference type="ARBA" id="ARBA00009330"/>
    </source>
</evidence>